<accession>A0A382MAG8</accession>
<gene>
    <name evidence="1" type="ORF">METZ01_LOCUS298494</name>
</gene>
<protein>
    <submittedName>
        <fullName evidence="1">Uncharacterized protein</fullName>
    </submittedName>
</protein>
<dbReference type="EMBL" id="UINC01092234">
    <property type="protein sequence ID" value="SVC45640.1"/>
    <property type="molecule type" value="Genomic_DNA"/>
</dbReference>
<name>A0A382MAG8_9ZZZZ</name>
<evidence type="ECO:0000313" key="1">
    <source>
        <dbReference type="EMBL" id="SVC45640.1"/>
    </source>
</evidence>
<sequence length="93" mass="10145">VFSDRTIPVFLHKECGDPAYLRRQSRHPVNFQMKTTPKKGKYTHLWALLLLSTLSIPALAPGKMAPPPANATSNSTVLAGVVTEVTKRSTTDA</sequence>
<feature type="non-terminal residue" evidence="1">
    <location>
        <position position="1"/>
    </location>
</feature>
<organism evidence="1">
    <name type="scientific">marine metagenome</name>
    <dbReference type="NCBI Taxonomy" id="408172"/>
    <lineage>
        <taxon>unclassified sequences</taxon>
        <taxon>metagenomes</taxon>
        <taxon>ecological metagenomes</taxon>
    </lineage>
</organism>
<dbReference type="AlphaFoldDB" id="A0A382MAG8"/>
<proteinExistence type="predicted"/>
<reference evidence="1" key="1">
    <citation type="submission" date="2018-05" db="EMBL/GenBank/DDBJ databases">
        <authorList>
            <person name="Lanie J.A."/>
            <person name="Ng W.-L."/>
            <person name="Kazmierczak K.M."/>
            <person name="Andrzejewski T.M."/>
            <person name="Davidsen T.M."/>
            <person name="Wayne K.J."/>
            <person name="Tettelin H."/>
            <person name="Glass J.I."/>
            <person name="Rusch D."/>
            <person name="Podicherti R."/>
            <person name="Tsui H.-C.T."/>
            <person name="Winkler M.E."/>
        </authorList>
    </citation>
    <scope>NUCLEOTIDE SEQUENCE</scope>
</reference>